<reference evidence="3" key="1">
    <citation type="submission" date="2021-02" db="EMBL/GenBank/DDBJ databases">
        <authorList>
            <person name="Nowell W R."/>
        </authorList>
    </citation>
    <scope>NUCLEOTIDE SEQUENCE</scope>
</reference>
<dbReference type="Proteomes" id="UP000663832">
    <property type="component" value="Unassembled WGS sequence"/>
</dbReference>
<accession>A0A815G8T4</accession>
<dbReference type="AlphaFoldDB" id="A0A815G8T4"/>
<organism evidence="3 4">
    <name type="scientific">Adineta steineri</name>
    <dbReference type="NCBI Taxonomy" id="433720"/>
    <lineage>
        <taxon>Eukaryota</taxon>
        <taxon>Metazoa</taxon>
        <taxon>Spiralia</taxon>
        <taxon>Gnathifera</taxon>
        <taxon>Rotifera</taxon>
        <taxon>Eurotatoria</taxon>
        <taxon>Bdelloidea</taxon>
        <taxon>Adinetida</taxon>
        <taxon>Adinetidae</taxon>
        <taxon>Adineta</taxon>
    </lineage>
</organism>
<evidence type="ECO:0000313" key="4">
    <source>
        <dbReference type="Proteomes" id="UP000663832"/>
    </source>
</evidence>
<protein>
    <submittedName>
        <fullName evidence="3">Uncharacterized protein</fullName>
    </submittedName>
</protein>
<evidence type="ECO:0000313" key="2">
    <source>
        <dbReference type="EMBL" id="CAF0732349.1"/>
    </source>
</evidence>
<feature type="compositionally biased region" description="Low complexity" evidence="1">
    <location>
        <begin position="59"/>
        <end position="71"/>
    </location>
</feature>
<dbReference type="EMBL" id="CAJNOI010000003">
    <property type="protein sequence ID" value="CAF0732349.1"/>
    <property type="molecule type" value="Genomic_DNA"/>
</dbReference>
<proteinExistence type="predicted"/>
<dbReference type="Proteomes" id="UP000663877">
    <property type="component" value="Unassembled WGS sequence"/>
</dbReference>
<sequence length="261" mass="30555">MSVSLMFERINNHSCSFPHHEEKQLTRRKSYYKFYQLELRQLLTENRFYQEQDAKSTKSKQQSKIQINNNKKISKEYMDRIRDKSKLQLKNSDNDKKVNNLISINKRNTKDSVIFTITSTNIPNTSTTAITTESKLKSVLKPKQSPSSTKRHHVINTLTSCQKLIPIKSPIEIPIIEINDTDDDLLKSNLYSYTEALSSSQDHIYSYDRHAHQSILNSMMAHFNSYTPSDISKWDLLRDFNNKFSASMSSQVYRNFERIIL</sequence>
<dbReference type="OrthoDB" id="10034708at2759"/>
<evidence type="ECO:0000313" key="3">
    <source>
        <dbReference type="EMBL" id="CAF1335509.1"/>
    </source>
</evidence>
<gene>
    <name evidence="2" type="ORF">BJG266_LOCUS1270</name>
    <name evidence="3" type="ORF">QVE165_LOCUS33135</name>
</gene>
<feature type="region of interest" description="Disordered" evidence="1">
    <location>
        <begin position="52"/>
        <end position="71"/>
    </location>
</feature>
<comment type="caution">
    <text evidence="3">The sequence shown here is derived from an EMBL/GenBank/DDBJ whole genome shotgun (WGS) entry which is preliminary data.</text>
</comment>
<keyword evidence="4" id="KW-1185">Reference proteome</keyword>
<name>A0A815G8T4_9BILA</name>
<dbReference type="EMBL" id="CAJNOM010000300">
    <property type="protein sequence ID" value="CAF1335509.1"/>
    <property type="molecule type" value="Genomic_DNA"/>
</dbReference>
<evidence type="ECO:0000256" key="1">
    <source>
        <dbReference type="SAM" id="MobiDB-lite"/>
    </source>
</evidence>